<dbReference type="Pfam" id="PF02734">
    <property type="entry name" value="Dak2"/>
    <property type="match status" value="1"/>
</dbReference>
<dbReference type="PROSITE" id="PS51480">
    <property type="entry name" value="DHAL"/>
    <property type="match status" value="1"/>
</dbReference>
<dbReference type="Gene3D" id="1.25.40.340">
    <property type="match status" value="1"/>
</dbReference>
<name>A0A699X0V0_TANCI</name>
<evidence type="ECO:0000313" key="4">
    <source>
        <dbReference type="EMBL" id="GFD53692.1"/>
    </source>
</evidence>
<evidence type="ECO:0000256" key="2">
    <source>
        <dbReference type="ARBA" id="ARBA00022777"/>
    </source>
</evidence>
<evidence type="ECO:0000256" key="1">
    <source>
        <dbReference type="ARBA" id="ARBA00022679"/>
    </source>
</evidence>
<comment type="caution">
    <text evidence="4">The sequence shown here is derived from an EMBL/GenBank/DDBJ whole genome shotgun (WGS) entry which is preliminary data.</text>
</comment>
<protein>
    <submittedName>
        <fullName evidence="4">Putative 3,4-dihydroxy-2-butanone kinase</fullName>
    </submittedName>
</protein>
<dbReference type="InterPro" id="IPR050861">
    <property type="entry name" value="Dihydroxyacetone_Kinase"/>
</dbReference>
<accession>A0A699X0V0</accession>
<dbReference type="InterPro" id="IPR004007">
    <property type="entry name" value="DhaL_dom"/>
</dbReference>
<dbReference type="InterPro" id="IPR036117">
    <property type="entry name" value="DhaL_dom_sf"/>
</dbReference>
<dbReference type="PANTHER" id="PTHR28629:SF4">
    <property type="entry name" value="TRIOKINASE_FMN CYCLASE"/>
    <property type="match status" value="1"/>
</dbReference>
<feature type="non-terminal residue" evidence="4">
    <location>
        <position position="1"/>
    </location>
</feature>
<dbReference type="GO" id="GO:0005829">
    <property type="term" value="C:cytosol"/>
    <property type="evidence" value="ECO:0007669"/>
    <property type="project" value="TreeGrafter"/>
</dbReference>
<evidence type="ECO:0000259" key="3">
    <source>
        <dbReference type="PROSITE" id="PS51480"/>
    </source>
</evidence>
<dbReference type="PANTHER" id="PTHR28629">
    <property type="entry name" value="TRIOKINASE/FMN CYCLASE"/>
    <property type="match status" value="1"/>
</dbReference>
<dbReference type="SMART" id="SM01120">
    <property type="entry name" value="Dak2"/>
    <property type="match status" value="1"/>
</dbReference>
<gene>
    <name evidence="4" type="ORF">Tci_925661</name>
</gene>
<dbReference type="SUPFAM" id="SSF101473">
    <property type="entry name" value="DhaL-like"/>
    <property type="match status" value="1"/>
</dbReference>
<dbReference type="GO" id="GO:0019563">
    <property type="term" value="P:glycerol catabolic process"/>
    <property type="evidence" value="ECO:0007669"/>
    <property type="project" value="TreeGrafter"/>
</dbReference>
<reference evidence="4" key="1">
    <citation type="journal article" date="2019" name="Sci. Rep.">
        <title>Draft genome of Tanacetum cinerariifolium, the natural source of mosquito coil.</title>
        <authorList>
            <person name="Yamashiro T."/>
            <person name="Shiraishi A."/>
            <person name="Satake H."/>
            <person name="Nakayama K."/>
        </authorList>
    </citation>
    <scope>NUCLEOTIDE SEQUENCE</scope>
</reference>
<dbReference type="GO" id="GO:0004371">
    <property type="term" value="F:glycerone kinase activity"/>
    <property type="evidence" value="ECO:0007669"/>
    <property type="project" value="InterPro"/>
</dbReference>
<keyword evidence="1" id="KW-0808">Transferase</keyword>
<dbReference type="EMBL" id="BKCJ011797328">
    <property type="protein sequence ID" value="GFD53692.1"/>
    <property type="molecule type" value="Genomic_DNA"/>
</dbReference>
<feature type="non-terminal residue" evidence="4">
    <location>
        <position position="101"/>
    </location>
</feature>
<keyword evidence="2 4" id="KW-0418">Kinase</keyword>
<proteinExistence type="predicted"/>
<sequence>GDIGISLARGARAIDAALESFALDRPGIALQQLSAILRRVLGGTSGPLYAVFVLRAGVALSEHAEPGSVGAWAEALQAGCDAMVKLGGASAGDRTMLDALI</sequence>
<feature type="domain" description="DhaL" evidence="3">
    <location>
        <begin position="1"/>
        <end position="101"/>
    </location>
</feature>
<organism evidence="4">
    <name type="scientific">Tanacetum cinerariifolium</name>
    <name type="common">Dalmatian daisy</name>
    <name type="synonym">Chrysanthemum cinerariifolium</name>
    <dbReference type="NCBI Taxonomy" id="118510"/>
    <lineage>
        <taxon>Eukaryota</taxon>
        <taxon>Viridiplantae</taxon>
        <taxon>Streptophyta</taxon>
        <taxon>Embryophyta</taxon>
        <taxon>Tracheophyta</taxon>
        <taxon>Spermatophyta</taxon>
        <taxon>Magnoliopsida</taxon>
        <taxon>eudicotyledons</taxon>
        <taxon>Gunneridae</taxon>
        <taxon>Pentapetalae</taxon>
        <taxon>asterids</taxon>
        <taxon>campanulids</taxon>
        <taxon>Asterales</taxon>
        <taxon>Asteraceae</taxon>
        <taxon>Asteroideae</taxon>
        <taxon>Anthemideae</taxon>
        <taxon>Anthemidinae</taxon>
        <taxon>Tanacetum</taxon>
    </lineage>
</organism>
<dbReference type="AlphaFoldDB" id="A0A699X0V0"/>